<dbReference type="InParanoid" id="A0A2P6NPK2"/>
<dbReference type="InterPro" id="IPR029058">
    <property type="entry name" value="AB_hydrolase_fold"/>
</dbReference>
<dbReference type="Proteomes" id="UP000241769">
    <property type="component" value="Unassembled WGS sequence"/>
</dbReference>
<keyword evidence="4" id="KW-1185">Reference proteome</keyword>
<feature type="domain" description="Serine hydrolase" evidence="2">
    <location>
        <begin position="2"/>
        <end position="197"/>
    </location>
</feature>
<dbReference type="OrthoDB" id="2094269at2759"/>
<protein>
    <recommendedName>
        <fullName evidence="2">Serine hydrolase domain-containing protein</fullName>
    </recommendedName>
</protein>
<dbReference type="GO" id="GO:0016787">
    <property type="term" value="F:hydrolase activity"/>
    <property type="evidence" value="ECO:0007669"/>
    <property type="project" value="UniProtKB-KW"/>
</dbReference>
<dbReference type="EMBL" id="MDYQ01000038">
    <property type="protein sequence ID" value="PRP85876.1"/>
    <property type="molecule type" value="Genomic_DNA"/>
</dbReference>
<name>A0A2P6NPK2_9EUKA</name>
<organism evidence="3 4">
    <name type="scientific">Planoprotostelium fungivorum</name>
    <dbReference type="NCBI Taxonomy" id="1890364"/>
    <lineage>
        <taxon>Eukaryota</taxon>
        <taxon>Amoebozoa</taxon>
        <taxon>Evosea</taxon>
        <taxon>Variosea</taxon>
        <taxon>Cavosteliida</taxon>
        <taxon>Cavosteliaceae</taxon>
        <taxon>Planoprotostelium</taxon>
    </lineage>
</organism>
<sequence>MSKLQVLVIHGYVQTASTVFNNTKPLRDALSDVADLIYAEGPAVEGNERGSRPWWTLEFIGGGTWKGKETDRWNDTVKWWHDHLSAHSYDGIIGLSQGASMTALLLSMIKNPEKIPGFGPIRHQPLRFAILCSGFISDHPSHFIDLPETLPTLHTVDHQDGVVNERHTVRLYEKFKRAELKEHDEGHSIPIRGQWPSQMRDFIISSTKQ</sequence>
<dbReference type="SUPFAM" id="SSF53474">
    <property type="entry name" value="alpha/beta-Hydrolases"/>
    <property type="match status" value="1"/>
</dbReference>
<dbReference type="Pfam" id="PF03959">
    <property type="entry name" value="FSH1"/>
    <property type="match status" value="1"/>
</dbReference>
<accession>A0A2P6NPK2</accession>
<dbReference type="PANTHER" id="PTHR48070">
    <property type="entry name" value="ESTERASE OVCA2"/>
    <property type="match status" value="1"/>
</dbReference>
<dbReference type="AlphaFoldDB" id="A0A2P6NPK2"/>
<comment type="caution">
    <text evidence="3">The sequence shown here is derived from an EMBL/GenBank/DDBJ whole genome shotgun (WGS) entry which is preliminary data.</text>
</comment>
<dbReference type="GO" id="GO:0005634">
    <property type="term" value="C:nucleus"/>
    <property type="evidence" value="ECO:0007669"/>
    <property type="project" value="TreeGrafter"/>
</dbReference>
<dbReference type="InterPro" id="IPR050593">
    <property type="entry name" value="LovG"/>
</dbReference>
<dbReference type="STRING" id="1890364.A0A2P6NPK2"/>
<evidence type="ECO:0000313" key="3">
    <source>
        <dbReference type="EMBL" id="PRP85876.1"/>
    </source>
</evidence>
<dbReference type="Gene3D" id="3.40.50.1820">
    <property type="entry name" value="alpha/beta hydrolase"/>
    <property type="match status" value="1"/>
</dbReference>
<evidence type="ECO:0000313" key="4">
    <source>
        <dbReference type="Proteomes" id="UP000241769"/>
    </source>
</evidence>
<dbReference type="PANTHER" id="PTHR48070:SF6">
    <property type="entry name" value="ESTERASE OVCA2"/>
    <property type="match status" value="1"/>
</dbReference>
<evidence type="ECO:0000256" key="1">
    <source>
        <dbReference type="ARBA" id="ARBA00022801"/>
    </source>
</evidence>
<reference evidence="3 4" key="1">
    <citation type="journal article" date="2018" name="Genome Biol. Evol.">
        <title>Multiple Roots of Fruiting Body Formation in Amoebozoa.</title>
        <authorList>
            <person name="Hillmann F."/>
            <person name="Forbes G."/>
            <person name="Novohradska S."/>
            <person name="Ferling I."/>
            <person name="Riege K."/>
            <person name="Groth M."/>
            <person name="Westermann M."/>
            <person name="Marz M."/>
            <person name="Spaller T."/>
            <person name="Winckler T."/>
            <person name="Schaap P."/>
            <person name="Glockner G."/>
        </authorList>
    </citation>
    <scope>NUCLEOTIDE SEQUENCE [LARGE SCALE GENOMIC DNA]</scope>
    <source>
        <strain evidence="3 4">Jena</strain>
    </source>
</reference>
<dbReference type="GO" id="GO:0005737">
    <property type="term" value="C:cytoplasm"/>
    <property type="evidence" value="ECO:0007669"/>
    <property type="project" value="TreeGrafter"/>
</dbReference>
<proteinExistence type="predicted"/>
<evidence type="ECO:0000259" key="2">
    <source>
        <dbReference type="Pfam" id="PF03959"/>
    </source>
</evidence>
<dbReference type="InterPro" id="IPR005645">
    <property type="entry name" value="FSH-like_dom"/>
</dbReference>
<gene>
    <name evidence="3" type="ORF">PROFUN_06150</name>
</gene>
<keyword evidence="1" id="KW-0378">Hydrolase</keyword>